<dbReference type="InterPro" id="IPR036867">
    <property type="entry name" value="R3H_dom_sf"/>
</dbReference>
<evidence type="ECO:0000256" key="9">
    <source>
        <dbReference type="ARBA" id="ARBA00023242"/>
    </source>
</evidence>
<evidence type="ECO:0000256" key="1">
    <source>
        <dbReference type="ARBA" id="ARBA00004123"/>
    </source>
</evidence>
<comment type="caution">
    <text evidence="15">The sequence shown here is derived from an EMBL/GenBank/DDBJ whole genome shotgun (WGS) entry which is preliminary data.</text>
</comment>
<gene>
    <name evidence="15" type="ORF">FMOSSE_LOCUS8182</name>
</gene>
<dbReference type="SMART" id="SM00438">
    <property type="entry name" value="ZnF_NFX"/>
    <property type="match status" value="9"/>
</dbReference>
<evidence type="ECO:0000256" key="2">
    <source>
        <dbReference type="ARBA" id="ARBA00007269"/>
    </source>
</evidence>
<evidence type="ECO:0000259" key="13">
    <source>
        <dbReference type="PROSITE" id="PS50089"/>
    </source>
</evidence>
<comment type="subcellular location">
    <subcellularLocation>
        <location evidence="1">Nucleus</location>
    </subcellularLocation>
</comment>
<evidence type="ECO:0000313" key="16">
    <source>
        <dbReference type="Proteomes" id="UP000789375"/>
    </source>
</evidence>
<dbReference type="SMART" id="SM00393">
    <property type="entry name" value="R3H"/>
    <property type="match status" value="1"/>
</dbReference>
<feature type="compositionally biased region" description="Low complexity" evidence="11">
    <location>
        <begin position="47"/>
        <end position="65"/>
    </location>
</feature>
<dbReference type="EMBL" id="CAJVPP010002067">
    <property type="protein sequence ID" value="CAG8585770.1"/>
    <property type="molecule type" value="Genomic_DNA"/>
</dbReference>
<dbReference type="PROSITE" id="PS50016">
    <property type="entry name" value="ZF_PHD_2"/>
    <property type="match status" value="1"/>
</dbReference>
<reference evidence="15" key="1">
    <citation type="submission" date="2021-06" db="EMBL/GenBank/DDBJ databases">
        <authorList>
            <person name="Kallberg Y."/>
            <person name="Tangrot J."/>
            <person name="Rosling A."/>
        </authorList>
    </citation>
    <scope>NUCLEOTIDE SEQUENCE</scope>
    <source>
        <strain evidence="15">87-6 pot B 2015</strain>
    </source>
</reference>
<keyword evidence="8" id="KW-0804">Transcription</keyword>
<dbReference type="CDD" id="cd06008">
    <property type="entry name" value="NF-X1-zinc-finger"/>
    <property type="match status" value="5"/>
</dbReference>
<evidence type="ECO:0000313" key="15">
    <source>
        <dbReference type="EMBL" id="CAG8585770.1"/>
    </source>
</evidence>
<dbReference type="PANTHER" id="PTHR12360">
    <property type="entry name" value="NUCLEAR TRANSCRIPTION FACTOR, X-BOX BINDING 1 NFX1"/>
    <property type="match status" value="1"/>
</dbReference>
<feature type="compositionally biased region" description="Polar residues" evidence="11">
    <location>
        <begin position="1"/>
        <end position="46"/>
    </location>
</feature>
<evidence type="ECO:0000256" key="10">
    <source>
        <dbReference type="PROSITE-ProRule" id="PRU00175"/>
    </source>
</evidence>
<feature type="compositionally biased region" description="Basic and acidic residues" evidence="11">
    <location>
        <begin position="170"/>
        <end position="181"/>
    </location>
</feature>
<dbReference type="InterPro" id="IPR034078">
    <property type="entry name" value="NFX1_fam"/>
</dbReference>
<dbReference type="Proteomes" id="UP000789375">
    <property type="component" value="Unassembled WGS sequence"/>
</dbReference>
<dbReference type="Pfam" id="PF01424">
    <property type="entry name" value="R3H"/>
    <property type="match status" value="1"/>
</dbReference>
<dbReference type="PROSITE" id="PS50089">
    <property type="entry name" value="ZF_RING_2"/>
    <property type="match status" value="1"/>
</dbReference>
<keyword evidence="5 10" id="KW-0863">Zinc-finger</keyword>
<dbReference type="PROSITE" id="PS51061">
    <property type="entry name" value="R3H"/>
    <property type="match status" value="1"/>
</dbReference>
<dbReference type="Pfam" id="PF01422">
    <property type="entry name" value="zf-NF-X1"/>
    <property type="match status" value="6"/>
</dbReference>
<dbReference type="InterPro" id="IPR019787">
    <property type="entry name" value="Znf_PHD-finger"/>
</dbReference>
<feature type="domain" description="RING-type" evidence="13">
    <location>
        <begin position="236"/>
        <end position="284"/>
    </location>
</feature>
<name>A0A9N9G786_FUNMO</name>
<evidence type="ECO:0000256" key="3">
    <source>
        <dbReference type="ARBA" id="ARBA00022723"/>
    </source>
</evidence>
<feature type="domain" description="PHD-type" evidence="12">
    <location>
        <begin position="233"/>
        <end position="286"/>
    </location>
</feature>
<feature type="compositionally biased region" description="Low complexity" evidence="11">
    <location>
        <begin position="131"/>
        <end position="144"/>
    </location>
</feature>
<keyword evidence="3" id="KW-0479">Metal-binding</keyword>
<dbReference type="InterPro" id="IPR001841">
    <property type="entry name" value="Znf_RING"/>
</dbReference>
<comment type="similarity">
    <text evidence="2">Belongs to the NFX1 family.</text>
</comment>
<evidence type="ECO:0000256" key="5">
    <source>
        <dbReference type="ARBA" id="ARBA00022771"/>
    </source>
</evidence>
<evidence type="ECO:0000256" key="7">
    <source>
        <dbReference type="ARBA" id="ARBA00023015"/>
    </source>
</evidence>
<dbReference type="GO" id="GO:0005634">
    <property type="term" value="C:nucleus"/>
    <property type="evidence" value="ECO:0007669"/>
    <property type="project" value="UniProtKB-SubCell"/>
</dbReference>
<evidence type="ECO:0000256" key="4">
    <source>
        <dbReference type="ARBA" id="ARBA00022737"/>
    </source>
</evidence>
<evidence type="ECO:0000256" key="6">
    <source>
        <dbReference type="ARBA" id="ARBA00022833"/>
    </source>
</evidence>
<organism evidence="15 16">
    <name type="scientific">Funneliformis mosseae</name>
    <name type="common">Endomycorrhizal fungus</name>
    <name type="synonym">Glomus mosseae</name>
    <dbReference type="NCBI Taxonomy" id="27381"/>
    <lineage>
        <taxon>Eukaryota</taxon>
        <taxon>Fungi</taxon>
        <taxon>Fungi incertae sedis</taxon>
        <taxon>Mucoromycota</taxon>
        <taxon>Glomeromycotina</taxon>
        <taxon>Glomeromycetes</taxon>
        <taxon>Glomerales</taxon>
        <taxon>Glomeraceae</taxon>
        <taxon>Funneliformis</taxon>
    </lineage>
</organism>
<dbReference type="GO" id="GO:0008270">
    <property type="term" value="F:zinc ion binding"/>
    <property type="evidence" value="ECO:0007669"/>
    <property type="project" value="UniProtKB-KW"/>
</dbReference>
<evidence type="ECO:0000256" key="8">
    <source>
        <dbReference type="ARBA" id="ARBA00023163"/>
    </source>
</evidence>
<feature type="compositionally biased region" description="Polar residues" evidence="11">
    <location>
        <begin position="92"/>
        <end position="104"/>
    </location>
</feature>
<dbReference type="GO" id="GO:0000122">
    <property type="term" value="P:negative regulation of transcription by RNA polymerase II"/>
    <property type="evidence" value="ECO:0007669"/>
    <property type="project" value="TreeGrafter"/>
</dbReference>
<feature type="region of interest" description="Disordered" evidence="11">
    <location>
        <begin position="1"/>
        <end position="213"/>
    </location>
</feature>
<protein>
    <submittedName>
        <fullName evidence="15">4406_t:CDS:1</fullName>
    </submittedName>
</protein>
<evidence type="ECO:0000259" key="12">
    <source>
        <dbReference type="PROSITE" id="PS50016"/>
    </source>
</evidence>
<dbReference type="InterPro" id="IPR000967">
    <property type="entry name" value="Znf_NFX1"/>
</dbReference>
<dbReference type="GO" id="GO:0000977">
    <property type="term" value="F:RNA polymerase II transcription regulatory region sequence-specific DNA binding"/>
    <property type="evidence" value="ECO:0007669"/>
    <property type="project" value="TreeGrafter"/>
</dbReference>
<keyword evidence="7" id="KW-0805">Transcription regulation</keyword>
<dbReference type="Gene3D" id="3.30.1370.50">
    <property type="entry name" value="R3H-like domain"/>
    <property type="match status" value="1"/>
</dbReference>
<evidence type="ECO:0000256" key="11">
    <source>
        <dbReference type="SAM" id="MobiDB-lite"/>
    </source>
</evidence>
<dbReference type="AlphaFoldDB" id="A0A9N9G786"/>
<evidence type="ECO:0000259" key="14">
    <source>
        <dbReference type="PROSITE" id="PS51061"/>
    </source>
</evidence>
<keyword evidence="4" id="KW-0677">Repeat</keyword>
<sequence>MSSSVDPSITTPSTTNNESTFGPENTRTVDNETSTANTSLRANSTLNDNQQPQSPIQNNSTQSNIDNSSELDNRGLVNNGGRGYSKNRYGPINSTSSLPSNQYNKYHRGRNNKSGGPVPNESRELITKNENQSNSLNLDSDQSNAASTSETKRIHSKNPKDSQPVYRNNNEPKIDESDPKGKRPIVSKTEASSSNHRNSRQYMRPKNSSINKFSPNEIKDVLTSITHGLSTSTYECMICCENIRSYHKTWCCGICWAVFHLNCTQKWANKSFNESTSWRCPGCQNRCDVIPEVYKCFCGKTENPSNNRYFTPHSCGNVCGRKRDCPHDCTLLCHPGPCPPCSAMAPAQYCYCGRKTFKLRCIDTDYGNGKSCGEACGQLLGCGKHSCEKECHDGTCPKCNIIEIQKCYCGQTEREARCSDGIAIFCYEECNGESNTWTGFFSCKNACSRLLECGHHSCAKECHPVTGDVELCPLDPSRVQTCPCGSKSIISLLGHERLSCTEEIPLCGNICKKLLSCGHECQGTCHHGDCKPCNIRIRVKCRCGTMEYERICSEVIGETGEPPICDKICNGDRNCGRHQCVTRCCPSANKPKRSKRWGDTQDDDENHRCPLICGKKLQCGNHYCQLPCHREYCLPCLEASFEELTCPCGRTKVDPPIQCGYKIPSCPYTCIRNRVCGHSDIAHPCHTDEEPCPPCPFLVNKKCMCGKSVVRNVPCHRTNVSCGQVCDLPVSCGGHRCKRTCHSGDCLITNQSTSGKCIQTCGKLRKVCGHPCTAQCHAPARCPEDVPCRVKIVINCKCGHLSQEVSCNVTAENGLEKKNRQLTCNDFCALAERNRKLADALEITDRVGDGPFIKAIPEYEEDLFKYFAVNKEWARNIETTLGDFIMKSEKPTLNLPPMKSPHRKFIHMLCVHYRLSSEGVDVEPMRSVVVKKKTDTIIPPILLSQAYSNYNNKSNSSAASSTALEQLVRKPKQPVNAIYLAELQFGMTIEELHKAIEPLMGKCRFQIKWVSDGDAIVLPSVGSFHMDELEIFLVKLKTLVKDLIVPKGIVAWVELCWVNSKYEVGWRERVKLLNNLGVPAIEGYPRNPSVPSSIGNNNPFDILANAFNNTSSGTTKDVAQDIADDWELICDE</sequence>
<accession>A0A9N9G786</accession>
<dbReference type="InterPro" id="IPR001374">
    <property type="entry name" value="R3H_dom"/>
</dbReference>
<dbReference type="PANTHER" id="PTHR12360:SF12">
    <property type="entry name" value="TRANSCRIPTIONAL REPRESSOR NF-X1"/>
    <property type="match status" value="1"/>
</dbReference>
<keyword evidence="6" id="KW-0862">Zinc</keyword>
<proteinExistence type="inferred from homology"/>
<keyword evidence="9" id="KW-0539">Nucleus</keyword>
<keyword evidence="16" id="KW-1185">Reference proteome</keyword>
<dbReference type="GO" id="GO:0000981">
    <property type="term" value="F:DNA-binding transcription factor activity, RNA polymerase II-specific"/>
    <property type="evidence" value="ECO:0007669"/>
    <property type="project" value="TreeGrafter"/>
</dbReference>
<feature type="domain" description="R3H" evidence="14">
    <location>
        <begin position="871"/>
        <end position="934"/>
    </location>
</feature>
<dbReference type="SUPFAM" id="SSF82708">
    <property type="entry name" value="R3H domain"/>
    <property type="match status" value="1"/>
</dbReference>